<organism evidence="1">
    <name type="scientific">Pararge aegeria</name>
    <name type="common">speckled wood butterfly</name>
    <dbReference type="NCBI Taxonomy" id="116150"/>
    <lineage>
        <taxon>Eukaryota</taxon>
        <taxon>Metazoa</taxon>
        <taxon>Ecdysozoa</taxon>
        <taxon>Arthropoda</taxon>
        <taxon>Hexapoda</taxon>
        <taxon>Insecta</taxon>
        <taxon>Pterygota</taxon>
        <taxon>Neoptera</taxon>
        <taxon>Endopterygota</taxon>
        <taxon>Lepidoptera</taxon>
        <taxon>Glossata</taxon>
        <taxon>Ditrysia</taxon>
        <taxon>Papilionoidea</taxon>
        <taxon>Nymphalidae</taxon>
        <taxon>Satyrinae</taxon>
        <taxon>Satyrini</taxon>
        <taxon>Parargina</taxon>
        <taxon>Pararge</taxon>
    </lineage>
</organism>
<proteinExistence type="predicted"/>
<protein>
    <submittedName>
        <fullName evidence="1">Uncharacterized protein</fullName>
    </submittedName>
</protein>
<evidence type="ECO:0000313" key="1">
    <source>
        <dbReference type="EMBL" id="JAA90573.1"/>
    </source>
</evidence>
<name>S4PL08_9NEOP</name>
<dbReference type="EMBL" id="GAIX01001987">
    <property type="protein sequence ID" value="JAA90573.1"/>
    <property type="molecule type" value="Transcribed_RNA"/>
</dbReference>
<feature type="non-terminal residue" evidence="1">
    <location>
        <position position="106"/>
    </location>
</feature>
<dbReference type="AlphaFoldDB" id="S4PL08"/>
<reference evidence="1" key="1">
    <citation type="journal article" date="2013" name="BMC Genomics">
        <title>Unscrambling butterfly oogenesis.</title>
        <authorList>
            <person name="Carter J.M."/>
            <person name="Baker S.C."/>
            <person name="Pink R."/>
            <person name="Carter D.R."/>
            <person name="Collins A."/>
            <person name="Tomlin J."/>
            <person name="Gibbs M."/>
            <person name="Breuker C.J."/>
        </authorList>
    </citation>
    <scope>NUCLEOTIDE SEQUENCE</scope>
    <source>
        <tissue evidence="1">Ovary</tissue>
    </source>
</reference>
<reference evidence="1" key="2">
    <citation type="submission" date="2013-05" db="EMBL/GenBank/DDBJ databases">
        <authorList>
            <person name="Carter J.-M."/>
            <person name="Baker S.C."/>
            <person name="Pink R."/>
            <person name="Carter D.R.F."/>
            <person name="Collins A."/>
            <person name="Tomlin J."/>
            <person name="Gibbs M."/>
            <person name="Breuker C.J."/>
        </authorList>
    </citation>
    <scope>NUCLEOTIDE SEQUENCE</scope>
    <source>
        <tissue evidence="1">Ovary</tissue>
    </source>
</reference>
<accession>S4PL08</accession>
<sequence length="106" mass="11572">MSTTSALAGLFDLEDTLPDLDLDFLLLGLPLPDRLFAPCDFGLGDRECDRDFGLCDLDLGLCDLDLGLCDRDFGLCDRDLGLCDRDFGLCGPDFGLPERDLALPEP</sequence>